<name>A0A1Y5TJV0_9PROT</name>
<dbReference type="SUPFAM" id="SSF51182">
    <property type="entry name" value="RmlC-like cupins"/>
    <property type="match status" value="1"/>
</dbReference>
<dbReference type="AlphaFoldDB" id="A0A1Y5TJV0"/>
<dbReference type="Proteomes" id="UP000193200">
    <property type="component" value="Unassembled WGS sequence"/>
</dbReference>
<sequence>MNDMSRGLEKTPGLFVQRDDVQAEKLDTVEGVKEQGHVEVRKLMVGDEILMLHVYRKKGLIDPVHKHMDHESTGYLIKGKLKLVIDGKEFIATPGTAWRHPVGVDHYSEALEDVEQLEIKSPPRKTWTTLED</sequence>
<organism evidence="2 3">
    <name type="scientific">Oceanibacterium hippocampi</name>
    <dbReference type="NCBI Taxonomy" id="745714"/>
    <lineage>
        <taxon>Bacteria</taxon>
        <taxon>Pseudomonadati</taxon>
        <taxon>Pseudomonadota</taxon>
        <taxon>Alphaproteobacteria</taxon>
        <taxon>Sneathiellales</taxon>
        <taxon>Sneathiellaceae</taxon>
        <taxon>Oceanibacterium</taxon>
    </lineage>
</organism>
<accession>A0A1Y5TJV0</accession>
<dbReference type="Pfam" id="PF07883">
    <property type="entry name" value="Cupin_2"/>
    <property type="match status" value="1"/>
</dbReference>
<dbReference type="InterPro" id="IPR014710">
    <property type="entry name" value="RmlC-like_jellyroll"/>
</dbReference>
<keyword evidence="3" id="KW-1185">Reference proteome</keyword>
<proteinExistence type="predicted"/>
<dbReference type="OrthoDB" id="9791637at2"/>
<evidence type="ECO:0000313" key="3">
    <source>
        <dbReference type="Proteomes" id="UP000193200"/>
    </source>
</evidence>
<dbReference type="Gene3D" id="2.60.120.10">
    <property type="entry name" value="Jelly Rolls"/>
    <property type="match status" value="1"/>
</dbReference>
<feature type="domain" description="Cupin type-2" evidence="1">
    <location>
        <begin position="56"/>
        <end position="113"/>
    </location>
</feature>
<dbReference type="InterPro" id="IPR013096">
    <property type="entry name" value="Cupin_2"/>
</dbReference>
<gene>
    <name evidence="2" type="ORF">OCH7691_03019</name>
</gene>
<protein>
    <submittedName>
        <fullName evidence="2">Cupin domain protein</fullName>
    </submittedName>
</protein>
<evidence type="ECO:0000313" key="2">
    <source>
        <dbReference type="EMBL" id="SLN65783.1"/>
    </source>
</evidence>
<dbReference type="InterPro" id="IPR011051">
    <property type="entry name" value="RmlC_Cupin_sf"/>
</dbReference>
<dbReference type="InParanoid" id="A0A1Y5TJV0"/>
<reference evidence="2 3" key="1">
    <citation type="submission" date="2017-03" db="EMBL/GenBank/DDBJ databases">
        <authorList>
            <person name="Afonso C.L."/>
            <person name="Miller P.J."/>
            <person name="Scott M.A."/>
            <person name="Spackman E."/>
            <person name="Goraichik I."/>
            <person name="Dimitrov K.M."/>
            <person name="Suarez D.L."/>
            <person name="Swayne D.E."/>
        </authorList>
    </citation>
    <scope>NUCLEOTIDE SEQUENCE [LARGE SCALE GENOMIC DNA]</scope>
    <source>
        <strain evidence="2 3">CECT 7691</strain>
    </source>
</reference>
<dbReference type="EMBL" id="FWFR01000002">
    <property type="protein sequence ID" value="SLN65783.1"/>
    <property type="molecule type" value="Genomic_DNA"/>
</dbReference>
<evidence type="ECO:0000259" key="1">
    <source>
        <dbReference type="Pfam" id="PF07883"/>
    </source>
</evidence>